<name>A0A7R9MAS3_9ACAR</name>
<protein>
    <submittedName>
        <fullName evidence="1">Uncharacterized protein</fullName>
    </submittedName>
</protein>
<gene>
    <name evidence="1" type="ORF">ONB1V03_LOCUS12290</name>
</gene>
<reference evidence="1" key="1">
    <citation type="submission" date="2020-11" db="EMBL/GenBank/DDBJ databases">
        <authorList>
            <person name="Tran Van P."/>
        </authorList>
    </citation>
    <scope>NUCLEOTIDE SEQUENCE</scope>
</reference>
<evidence type="ECO:0000313" key="2">
    <source>
        <dbReference type="Proteomes" id="UP000728032"/>
    </source>
</evidence>
<accession>A0A7R9MAS3</accession>
<dbReference type="AlphaFoldDB" id="A0A7R9MAS3"/>
<dbReference type="Proteomes" id="UP000728032">
    <property type="component" value="Unassembled WGS sequence"/>
</dbReference>
<dbReference type="EMBL" id="OC924640">
    <property type="protein sequence ID" value="CAD7655647.1"/>
    <property type="molecule type" value="Genomic_DNA"/>
</dbReference>
<keyword evidence="2" id="KW-1185">Reference proteome</keyword>
<dbReference type="OrthoDB" id="6532749at2759"/>
<dbReference type="EMBL" id="CAJPVJ010009815">
    <property type="protein sequence ID" value="CAG2172834.1"/>
    <property type="molecule type" value="Genomic_DNA"/>
</dbReference>
<organism evidence="1">
    <name type="scientific">Oppiella nova</name>
    <dbReference type="NCBI Taxonomy" id="334625"/>
    <lineage>
        <taxon>Eukaryota</taxon>
        <taxon>Metazoa</taxon>
        <taxon>Ecdysozoa</taxon>
        <taxon>Arthropoda</taxon>
        <taxon>Chelicerata</taxon>
        <taxon>Arachnida</taxon>
        <taxon>Acari</taxon>
        <taxon>Acariformes</taxon>
        <taxon>Sarcoptiformes</taxon>
        <taxon>Oribatida</taxon>
        <taxon>Brachypylina</taxon>
        <taxon>Oppioidea</taxon>
        <taxon>Oppiidae</taxon>
        <taxon>Oppiella</taxon>
    </lineage>
</organism>
<evidence type="ECO:0000313" key="1">
    <source>
        <dbReference type="EMBL" id="CAD7655647.1"/>
    </source>
</evidence>
<proteinExistence type="predicted"/>
<sequence length="248" mass="28990">FTQQNIAAIPAITICYPTFLSMELMAMKYPELQPTYDEYLGLVENIPDTQFTNKTFMNILFHKYYGVFAAKFNSAYSMSLESIHDISIPFKQFRDDKNELNYPVDITVKGVQYDENGYGKTVLKDMDPIESYSFGKWREGTKCFTFFSHLNPKWRGYKLIVEKIKIDTTLTLRWYPVNAKMRKALMFAMHSPNVIPQRSNFNSFIDLDMGTEIHVTSLYGVPFIGIIRLYQVHPYIWQAMEGKHFAPR</sequence>
<feature type="non-terminal residue" evidence="1">
    <location>
        <position position="248"/>
    </location>
</feature>